<dbReference type="AlphaFoldDB" id="A0A392VH13"/>
<reference evidence="2 3" key="1">
    <citation type="journal article" date="2018" name="Front. Plant Sci.">
        <title>Red Clover (Trifolium pratense) and Zigzag Clover (T. medium) - A Picture of Genomic Similarities and Differences.</title>
        <authorList>
            <person name="Dluhosova J."/>
            <person name="Istvanek J."/>
            <person name="Nedelnik J."/>
            <person name="Repkova J."/>
        </authorList>
    </citation>
    <scope>NUCLEOTIDE SEQUENCE [LARGE SCALE GENOMIC DNA]</scope>
    <source>
        <strain evidence="3">cv. 10/8</strain>
        <tissue evidence="2">Leaf</tissue>
    </source>
</reference>
<organism evidence="2 3">
    <name type="scientific">Trifolium medium</name>
    <dbReference type="NCBI Taxonomy" id="97028"/>
    <lineage>
        <taxon>Eukaryota</taxon>
        <taxon>Viridiplantae</taxon>
        <taxon>Streptophyta</taxon>
        <taxon>Embryophyta</taxon>
        <taxon>Tracheophyta</taxon>
        <taxon>Spermatophyta</taxon>
        <taxon>Magnoliopsida</taxon>
        <taxon>eudicotyledons</taxon>
        <taxon>Gunneridae</taxon>
        <taxon>Pentapetalae</taxon>
        <taxon>rosids</taxon>
        <taxon>fabids</taxon>
        <taxon>Fabales</taxon>
        <taxon>Fabaceae</taxon>
        <taxon>Papilionoideae</taxon>
        <taxon>50 kb inversion clade</taxon>
        <taxon>NPAAA clade</taxon>
        <taxon>Hologalegina</taxon>
        <taxon>IRL clade</taxon>
        <taxon>Trifolieae</taxon>
        <taxon>Trifolium</taxon>
    </lineage>
</organism>
<comment type="caution">
    <text evidence="2">The sequence shown here is derived from an EMBL/GenBank/DDBJ whole genome shotgun (WGS) entry which is preliminary data.</text>
</comment>
<dbReference type="Proteomes" id="UP000265520">
    <property type="component" value="Unassembled WGS sequence"/>
</dbReference>
<name>A0A392VH13_9FABA</name>
<dbReference type="EMBL" id="LXQA011147727">
    <property type="protein sequence ID" value="MCI86712.1"/>
    <property type="molecule type" value="Genomic_DNA"/>
</dbReference>
<sequence>MPIAFLTLLCGIILSQHPGIFVKSDIPRTRKSPLSVDYRLFEGEHAADIATPSVQQ</sequence>
<evidence type="ECO:0000256" key="1">
    <source>
        <dbReference type="SAM" id="SignalP"/>
    </source>
</evidence>
<evidence type="ECO:0000313" key="2">
    <source>
        <dbReference type="EMBL" id="MCI86712.1"/>
    </source>
</evidence>
<feature type="chain" id="PRO_5017358559" evidence="1">
    <location>
        <begin position="16"/>
        <end position="56"/>
    </location>
</feature>
<accession>A0A392VH13</accession>
<feature type="signal peptide" evidence="1">
    <location>
        <begin position="1"/>
        <end position="15"/>
    </location>
</feature>
<keyword evidence="1" id="KW-0732">Signal</keyword>
<keyword evidence="3" id="KW-1185">Reference proteome</keyword>
<feature type="non-terminal residue" evidence="2">
    <location>
        <position position="56"/>
    </location>
</feature>
<protein>
    <submittedName>
        <fullName evidence="2">Envelope-like protein</fullName>
    </submittedName>
</protein>
<evidence type="ECO:0000313" key="3">
    <source>
        <dbReference type="Proteomes" id="UP000265520"/>
    </source>
</evidence>
<proteinExistence type="predicted"/>